<dbReference type="EMBL" id="LT629750">
    <property type="protein sequence ID" value="SDR89991.1"/>
    <property type="molecule type" value="Genomic_DNA"/>
</dbReference>
<accession>A0A1H1MSZ9</accession>
<sequence>MERGMERKLSALELQAADALRRARRLPVGPHRNDLRQLAMGLLWLHRHGMVELVKDRTAFEHSIDQPHHDVRAVLRR</sequence>
<gene>
    <name evidence="1" type="ORF">SAMN05444158_0355</name>
</gene>
<organism evidence="1 2">
    <name type="scientific">Bradyrhizobium canariense</name>
    <dbReference type="NCBI Taxonomy" id="255045"/>
    <lineage>
        <taxon>Bacteria</taxon>
        <taxon>Pseudomonadati</taxon>
        <taxon>Pseudomonadota</taxon>
        <taxon>Alphaproteobacteria</taxon>
        <taxon>Hyphomicrobiales</taxon>
        <taxon>Nitrobacteraceae</taxon>
        <taxon>Bradyrhizobium</taxon>
    </lineage>
</organism>
<dbReference type="Proteomes" id="UP000243904">
    <property type="component" value="Chromosome I"/>
</dbReference>
<proteinExistence type="predicted"/>
<evidence type="ECO:0000313" key="2">
    <source>
        <dbReference type="Proteomes" id="UP000243904"/>
    </source>
</evidence>
<protein>
    <submittedName>
        <fullName evidence="1">Uncharacterized protein</fullName>
    </submittedName>
</protein>
<name>A0A1H1MSZ9_9BRAD</name>
<reference evidence="2" key="1">
    <citation type="submission" date="2016-10" db="EMBL/GenBank/DDBJ databases">
        <authorList>
            <person name="Varghese N."/>
            <person name="Submissions S."/>
        </authorList>
    </citation>
    <scope>NUCLEOTIDE SEQUENCE [LARGE SCALE GENOMIC DNA]</scope>
    <source>
        <strain evidence="2">GAS369</strain>
    </source>
</reference>
<evidence type="ECO:0000313" key="1">
    <source>
        <dbReference type="EMBL" id="SDR89991.1"/>
    </source>
</evidence>
<keyword evidence="2" id="KW-1185">Reference proteome</keyword>
<dbReference type="AlphaFoldDB" id="A0A1H1MSZ9"/>